<dbReference type="STRING" id="1648404.CP97_00555"/>
<reference evidence="3 4" key="1">
    <citation type="journal article" date="2015" name="Int. J. Syst. Evol. Microbiol.">
        <title>Erythrobacter atlanticus sp. nov., a bacterium from ocean sediment able to degrade polycyclic aromatic hydrocarbons.</title>
        <authorList>
            <person name="Zhuang L."/>
            <person name="Liu Y."/>
            <person name="Wang L."/>
            <person name="Wang W."/>
            <person name="Shao Z."/>
        </authorList>
    </citation>
    <scope>NUCLEOTIDE SEQUENCE [LARGE SCALE GENOMIC DNA]</scope>
    <source>
        <strain evidence="4">s21-N3</strain>
    </source>
</reference>
<keyword evidence="2" id="KW-0472">Membrane</keyword>
<keyword evidence="2" id="KW-0812">Transmembrane</keyword>
<dbReference type="EMBL" id="CP011310">
    <property type="protein sequence ID" value="AKQ40863.1"/>
    <property type="molecule type" value="Genomic_DNA"/>
</dbReference>
<evidence type="ECO:0000256" key="2">
    <source>
        <dbReference type="SAM" id="Phobius"/>
    </source>
</evidence>
<feature type="coiled-coil region" evidence="1">
    <location>
        <begin position="324"/>
        <end position="395"/>
    </location>
</feature>
<dbReference type="RefSeq" id="WP_048884343.1">
    <property type="nucleotide sequence ID" value="NZ_CP011310.1"/>
</dbReference>
<keyword evidence="1" id="KW-0175">Coiled coil</keyword>
<gene>
    <name evidence="3" type="ORF">CP97_00555</name>
</gene>
<dbReference type="AlphaFoldDB" id="A0A0H4VUY7"/>
<evidence type="ECO:0000256" key="1">
    <source>
        <dbReference type="SAM" id="Coils"/>
    </source>
</evidence>
<evidence type="ECO:0000313" key="3">
    <source>
        <dbReference type="EMBL" id="AKQ40863.1"/>
    </source>
</evidence>
<dbReference type="OrthoDB" id="7168926at2"/>
<dbReference type="PATRIC" id="fig|1648404.4.peg.118"/>
<sequence length="641" mass="68822">MEITEWLGHGLIYFFTEVPLIGDAMAAFLAIVLVGTAFAIAYRYKREYHAPLAVAIDARVRLLDEITGGSTADVDQARLEFAQRFNDIDAQMMEANHSEALPLRRTWEEYRETIVDPSAEVLQNSARPEHFFVNLGERHRGLNWFANIFIALGLLITFLGIIAALSTLDFSGDTAAMQDKLNSLMKVAGAKFWASVGGIIASIILRSYDYRFGKRINDGLSMLCDKLEHGMAYLPPQRIASDQLEQLKEQTPALRTFSEQLAAALDGALEKQMAPMITHLGSIQQGIDKISGGGGEAVRDAIATGAGAEMAGLADAIGAMTASMATMSERLEKQTGEADRQIEEAVKRFGQASEEMRSAFGELNRNFGVVADRMREENEQASELARQRMDELLSNLGNTLDDMKSGLASAASQMGEASARAANDAARIGQEAMEKSFSEFVDRFNQTGAPLVGSMKDAGNAISTSADHLSSAQSAIGDHTRAIEQVAARSNDLATAFGTVANDVEAATAPVRQSAVSIAEAVKSVELIVSKNADSSESARDEMRQLAAALNDTATAASSAWSEYRARFEDVDRALGDAIDKISDAAGNHATNLNERVGQIDQALGDGVAQLAGALEPLTTLRDTVEELAGILASQNQEAAE</sequence>
<dbReference type="KEGG" id="ery:CP97_00555"/>
<evidence type="ECO:0008006" key="5">
    <source>
        <dbReference type="Google" id="ProtNLM"/>
    </source>
</evidence>
<dbReference type="SUPFAM" id="SSF58104">
    <property type="entry name" value="Methyl-accepting chemotaxis protein (MCP) signaling domain"/>
    <property type="match status" value="1"/>
</dbReference>
<proteinExistence type="predicted"/>
<evidence type="ECO:0000313" key="4">
    <source>
        <dbReference type="Proteomes" id="UP000059113"/>
    </source>
</evidence>
<dbReference type="NCBIfam" id="NF033914">
    <property type="entry name" value="antiphage_ZorA_1"/>
    <property type="match status" value="1"/>
</dbReference>
<name>A0A0H4VUY7_9SPHN</name>
<feature type="transmembrane region" description="Helical" evidence="2">
    <location>
        <begin position="20"/>
        <end position="42"/>
    </location>
</feature>
<reference evidence="4" key="2">
    <citation type="submission" date="2015-04" db="EMBL/GenBank/DDBJ databases">
        <title>The complete genome sequence of Erythrobacter sp. s21-N3.</title>
        <authorList>
            <person name="Zhuang L."/>
            <person name="Liu Y."/>
            <person name="Shao Z."/>
        </authorList>
    </citation>
    <scope>NUCLEOTIDE SEQUENCE [LARGE SCALE GENOMIC DNA]</scope>
    <source>
        <strain evidence="4">s21-N3</strain>
    </source>
</reference>
<protein>
    <recommendedName>
        <fullName evidence="5">MotA/TolQ/ExbB proton channel domain-containing protein</fullName>
    </recommendedName>
</protein>
<feature type="transmembrane region" description="Helical" evidence="2">
    <location>
        <begin position="144"/>
        <end position="168"/>
    </location>
</feature>
<feature type="transmembrane region" description="Helical" evidence="2">
    <location>
        <begin position="188"/>
        <end position="205"/>
    </location>
</feature>
<keyword evidence="4" id="KW-1185">Reference proteome</keyword>
<organism evidence="3 4">
    <name type="scientific">Aurantiacibacter atlanticus</name>
    <dbReference type="NCBI Taxonomy" id="1648404"/>
    <lineage>
        <taxon>Bacteria</taxon>
        <taxon>Pseudomonadati</taxon>
        <taxon>Pseudomonadota</taxon>
        <taxon>Alphaproteobacteria</taxon>
        <taxon>Sphingomonadales</taxon>
        <taxon>Erythrobacteraceae</taxon>
        <taxon>Aurantiacibacter</taxon>
    </lineage>
</organism>
<dbReference type="Proteomes" id="UP000059113">
    <property type="component" value="Chromosome"/>
</dbReference>
<keyword evidence="2" id="KW-1133">Transmembrane helix</keyword>
<accession>A0A0H4VUY7</accession>